<organism evidence="1 2">
    <name type="scientific">Roseateles hydrophilus</name>
    <dbReference type="NCBI Taxonomy" id="2975054"/>
    <lineage>
        <taxon>Bacteria</taxon>
        <taxon>Pseudomonadati</taxon>
        <taxon>Pseudomonadota</taxon>
        <taxon>Betaproteobacteria</taxon>
        <taxon>Burkholderiales</taxon>
        <taxon>Sphaerotilaceae</taxon>
        <taxon>Roseateles</taxon>
    </lineage>
</organism>
<protein>
    <submittedName>
        <fullName evidence="1">TfoX/Sxy family DNA transformation protein</fullName>
    </submittedName>
</protein>
<keyword evidence="2" id="KW-1185">Reference proteome</keyword>
<evidence type="ECO:0000313" key="2">
    <source>
        <dbReference type="Proteomes" id="UP001076464"/>
    </source>
</evidence>
<accession>A0ACC6CC44</accession>
<evidence type="ECO:0000313" key="1">
    <source>
        <dbReference type="EMBL" id="MCY4746001.1"/>
    </source>
</evidence>
<dbReference type="Proteomes" id="UP001076464">
    <property type="component" value="Unassembled WGS sequence"/>
</dbReference>
<name>A0ACC6CC44_9BURK</name>
<dbReference type="EMBL" id="JAPPUY010000003">
    <property type="protein sequence ID" value="MCY4746001.1"/>
    <property type="molecule type" value="Genomic_DNA"/>
</dbReference>
<proteinExistence type="predicted"/>
<reference evidence="1" key="1">
    <citation type="submission" date="2022-08" db="EMBL/GenBank/DDBJ databases">
        <title>Genome sequencing of Pelomonas sp. UHG3.</title>
        <authorList>
            <person name="So Y."/>
        </authorList>
    </citation>
    <scope>NUCLEOTIDE SEQUENCE</scope>
    <source>
        <strain evidence="1">UHG3</strain>
    </source>
</reference>
<sequence>MSAPGWRGLGPRSRAQLAALGITTPAQLRERDAFEVYAAVHAQWPGAGRNLLYALLGAQEDRDWRAIARERRTEVLLRLDAMGLAPR</sequence>
<gene>
    <name evidence="1" type="ORF">NYO99_13530</name>
</gene>
<comment type="caution">
    <text evidence="1">The sequence shown here is derived from an EMBL/GenBank/DDBJ whole genome shotgun (WGS) entry which is preliminary data.</text>
</comment>